<organism evidence="1 2">
    <name type="scientific">Triparma columacea</name>
    <dbReference type="NCBI Taxonomy" id="722753"/>
    <lineage>
        <taxon>Eukaryota</taxon>
        <taxon>Sar</taxon>
        <taxon>Stramenopiles</taxon>
        <taxon>Ochrophyta</taxon>
        <taxon>Bolidophyceae</taxon>
        <taxon>Parmales</taxon>
        <taxon>Triparmaceae</taxon>
        <taxon>Triparma</taxon>
    </lineage>
</organism>
<sequence>MNNSIEAKAGAWVEGGVHYHAGKSGPNVNLSVDHHEKEKYVLLTHPAIFTGSVGIDKVRVTQRTFDFQSCQAAVPKIDYYMQAELQPDGTYKAFDGKYEMQMVGISKSGTKTLIKAFNQKLASL</sequence>
<dbReference type="EMBL" id="BRYA01000441">
    <property type="protein sequence ID" value="GMI48910.1"/>
    <property type="molecule type" value="Genomic_DNA"/>
</dbReference>
<protein>
    <submittedName>
        <fullName evidence="1">Uncharacterized protein</fullName>
    </submittedName>
</protein>
<gene>
    <name evidence="1" type="ORF">TrCOL_g5554</name>
</gene>
<evidence type="ECO:0000313" key="2">
    <source>
        <dbReference type="Proteomes" id="UP001165065"/>
    </source>
</evidence>
<name>A0A9W7LFA5_9STRA</name>
<dbReference type="AlphaFoldDB" id="A0A9W7LFA5"/>
<accession>A0A9W7LFA5</accession>
<comment type="caution">
    <text evidence="1">The sequence shown here is derived from an EMBL/GenBank/DDBJ whole genome shotgun (WGS) entry which is preliminary data.</text>
</comment>
<reference evidence="2" key="1">
    <citation type="journal article" date="2023" name="Commun. Biol.">
        <title>Genome analysis of Parmales, the sister group of diatoms, reveals the evolutionary specialization of diatoms from phago-mixotrophs to photoautotrophs.</title>
        <authorList>
            <person name="Ban H."/>
            <person name="Sato S."/>
            <person name="Yoshikawa S."/>
            <person name="Yamada K."/>
            <person name="Nakamura Y."/>
            <person name="Ichinomiya M."/>
            <person name="Sato N."/>
            <person name="Blanc-Mathieu R."/>
            <person name="Endo H."/>
            <person name="Kuwata A."/>
            <person name="Ogata H."/>
        </authorList>
    </citation>
    <scope>NUCLEOTIDE SEQUENCE [LARGE SCALE GENOMIC DNA]</scope>
</reference>
<dbReference type="Proteomes" id="UP001165065">
    <property type="component" value="Unassembled WGS sequence"/>
</dbReference>
<proteinExistence type="predicted"/>
<keyword evidence="2" id="KW-1185">Reference proteome</keyword>
<evidence type="ECO:0000313" key="1">
    <source>
        <dbReference type="EMBL" id="GMI48910.1"/>
    </source>
</evidence>